<comment type="caution">
    <text evidence="3">The sequence shown here is derived from an EMBL/GenBank/DDBJ whole genome shotgun (WGS) entry which is preliminary data.</text>
</comment>
<feature type="transmembrane region" description="Helical" evidence="1">
    <location>
        <begin position="46"/>
        <end position="66"/>
    </location>
</feature>
<evidence type="ECO:0000259" key="2">
    <source>
        <dbReference type="Pfam" id="PF07331"/>
    </source>
</evidence>
<accession>A0A644Z9K2</accession>
<feature type="domain" description="DUF1468" evidence="2">
    <location>
        <begin position="18"/>
        <end position="162"/>
    </location>
</feature>
<keyword evidence="1" id="KW-0472">Membrane</keyword>
<keyword evidence="1" id="KW-1133">Transmembrane helix</keyword>
<name>A0A644Z9K2_9ZZZZ</name>
<feature type="transmembrane region" description="Helical" evidence="1">
    <location>
        <begin position="92"/>
        <end position="109"/>
    </location>
</feature>
<feature type="transmembrane region" description="Helical" evidence="1">
    <location>
        <begin position="12"/>
        <end position="34"/>
    </location>
</feature>
<dbReference type="InterPro" id="IPR009936">
    <property type="entry name" value="DUF1468"/>
</dbReference>
<proteinExistence type="predicted"/>
<keyword evidence="1" id="KW-0812">Transmembrane</keyword>
<organism evidence="3">
    <name type="scientific">bioreactor metagenome</name>
    <dbReference type="NCBI Taxonomy" id="1076179"/>
    <lineage>
        <taxon>unclassified sequences</taxon>
        <taxon>metagenomes</taxon>
        <taxon>ecological metagenomes</taxon>
    </lineage>
</organism>
<evidence type="ECO:0000256" key="1">
    <source>
        <dbReference type="SAM" id="Phobius"/>
    </source>
</evidence>
<dbReference type="EMBL" id="VSSQ01007032">
    <property type="protein sequence ID" value="MPM34634.1"/>
    <property type="molecule type" value="Genomic_DNA"/>
</dbReference>
<reference evidence="3" key="1">
    <citation type="submission" date="2019-08" db="EMBL/GenBank/DDBJ databases">
        <authorList>
            <person name="Kucharzyk K."/>
            <person name="Murdoch R.W."/>
            <person name="Higgins S."/>
            <person name="Loffler F."/>
        </authorList>
    </citation>
    <scope>NUCLEOTIDE SEQUENCE</scope>
</reference>
<feature type="transmembrane region" description="Helical" evidence="1">
    <location>
        <begin position="115"/>
        <end position="131"/>
    </location>
</feature>
<dbReference type="AlphaFoldDB" id="A0A644Z9K2"/>
<evidence type="ECO:0000313" key="3">
    <source>
        <dbReference type="EMBL" id="MPM34634.1"/>
    </source>
</evidence>
<sequence>MKSSIKNYFKQNTLTIVILIGMIALYFCIPSQIAENMMAKSAISPRFFPTFSIVCVMICCALLLLIDGGKRIIAFMRGQVFPPPAPKDENVSYLRVLLVAALLVLWYLVLDLVGFIISTVVLMLLMSYILGCRNKITLIVFPVVFTLAVYFVFVSLLHVNLPEILF</sequence>
<protein>
    <recommendedName>
        <fullName evidence="2">DUF1468 domain-containing protein</fullName>
    </recommendedName>
</protein>
<feature type="transmembrane region" description="Helical" evidence="1">
    <location>
        <begin position="138"/>
        <end position="159"/>
    </location>
</feature>
<gene>
    <name evidence="3" type="ORF">SDC9_81221</name>
</gene>
<dbReference type="Pfam" id="PF07331">
    <property type="entry name" value="TctB"/>
    <property type="match status" value="1"/>
</dbReference>